<accession>A0A068SKU7</accession>
<name>A0A068SKU7_NEOGA</name>
<dbReference type="PATRIC" id="fig|1028800.3.peg.645"/>
<proteinExistence type="predicted"/>
<dbReference type="HOGENOM" id="CLU_1494722_0_0_5"/>
<protein>
    <submittedName>
        <fullName evidence="1">Uncharacterized protein</fullName>
    </submittedName>
</protein>
<dbReference type="OrthoDB" id="8372322at2"/>
<sequence>MYPGSPSKTVCSAMPLGWQTGTDMTASISLISESSDMRRSWNAELRNFADPAFRLFKIELASGDGEYMTPPLMRLMPGDTFHIVVDADFEDFIPVGGTTKTLIRDPYPGSIRCKNLGTTAIPFTSSGRVVTLDAPAVEEVRISARYDLSVMITEPWKFSERASDRKVNWSVVVEELGGSA</sequence>
<dbReference type="AlphaFoldDB" id="A0A068SKU7"/>
<gene>
    <name evidence="1" type="ORF">RG540_CH06370</name>
</gene>
<dbReference type="Proteomes" id="UP000028181">
    <property type="component" value="Chromosome I"/>
</dbReference>
<evidence type="ECO:0000313" key="1">
    <source>
        <dbReference type="EMBL" id="CDN46827.1"/>
    </source>
</evidence>
<dbReference type="RefSeq" id="WP_038584424.1">
    <property type="nucleotide sequence ID" value="NZ_HG938353.1"/>
</dbReference>
<reference evidence="2" key="1">
    <citation type="journal article" date="2014" name="BMC Genomics">
        <title>Genome sequencing of two Neorhizobium galegae strains reveals a noeT gene responsible for the unusual acetylation of the nodulation factors.</title>
        <authorList>
            <person name="Osterman J."/>
            <person name="Marsh J."/>
            <person name="Laine P.K."/>
            <person name="Zeng Z."/>
            <person name="Alatalo E."/>
            <person name="Sullivan J.T."/>
            <person name="Young J.P."/>
            <person name="Thomas-Oates J."/>
            <person name="Paulin L."/>
            <person name="Lindstrom K."/>
        </authorList>
    </citation>
    <scope>NUCLEOTIDE SEQUENCE [LARGE SCALE GENOMIC DNA]</scope>
    <source>
        <strain evidence="2">HAMBI 540</strain>
    </source>
</reference>
<dbReference type="EMBL" id="HG938353">
    <property type="protein sequence ID" value="CDN46827.1"/>
    <property type="molecule type" value="Genomic_DNA"/>
</dbReference>
<dbReference type="GeneID" id="24259741"/>
<organism evidence="1 2">
    <name type="scientific">Neorhizobium galegae bv. orientalis str. HAMBI 540</name>
    <dbReference type="NCBI Taxonomy" id="1028800"/>
    <lineage>
        <taxon>Bacteria</taxon>
        <taxon>Pseudomonadati</taxon>
        <taxon>Pseudomonadota</taxon>
        <taxon>Alphaproteobacteria</taxon>
        <taxon>Hyphomicrobiales</taxon>
        <taxon>Rhizobiaceae</taxon>
        <taxon>Rhizobium/Agrobacterium group</taxon>
        <taxon>Neorhizobium</taxon>
    </lineage>
</organism>
<evidence type="ECO:0000313" key="2">
    <source>
        <dbReference type="Proteomes" id="UP000028181"/>
    </source>
</evidence>
<keyword evidence="2" id="KW-1185">Reference proteome</keyword>
<dbReference type="KEGG" id="ngg:RG540_CH06370"/>